<comment type="function">
    <text evidence="7">Catalyzes the removal of dipeptides from the N-terminus of oligopeptides.</text>
</comment>
<evidence type="ECO:0000256" key="7">
    <source>
        <dbReference type="RuleBase" id="RU366067"/>
    </source>
</evidence>
<dbReference type="EC" id="3.4.14.-" evidence="7"/>
<evidence type="ECO:0000256" key="3">
    <source>
        <dbReference type="ARBA" id="ARBA00022670"/>
    </source>
</evidence>
<dbReference type="InterPro" id="IPR019500">
    <property type="entry name" value="Pep_S46"/>
</dbReference>
<dbReference type="Pfam" id="PF10459">
    <property type="entry name" value="Peptidase_S46"/>
    <property type="match status" value="1"/>
</dbReference>
<comment type="similarity">
    <text evidence="1 7">Belongs to the peptidase S46 family.</text>
</comment>
<dbReference type="EMBL" id="JADIMA010000020">
    <property type="protein sequence ID" value="MBO8472396.1"/>
    <property type="molecule type" value="Genomic_DNA"/>
</dbReference>
<evidence type="ECO:0000313" key="8">
    <source>
        <dbReference type="EMBL" id="MBO8472396.1"/>
    </source>
</evidence>
<keyword evidence="5 7" id="KW-0378">Hydrolase</keyword>
<evidence type="ECO:0000256" key="2">
    <source>
        <dbReference type="ARBA" id="ARBA00022438"/>
    </source>
</evidence>
<keyword evidence="3 7" id="KW-0645">Protease</keyword>
<dbReference type="GO" id="GO:0006508">
    <property type="term" value="P:proteolysis"/>
    <property type="evidence" value="ECO:0007669"/>
    <property type="project" value="UniProtKB-KW"/>
</dbReference>
<dbReference type="GO" id="GO:0070009">
    <property type="term" value="F:serine-type aminopeptidase activity"/>
    <property type="evidence" value="ECO:0007669"/>
    <property type="project" value="UniProtKB-UniRule"/>
</dbReference>
<keyword evidence="6 7" id="KW-0720">Serine protease</keyword>
<dbReference type="Proteomes" id="UP000823604">
    <property type="component" value="Unassembled WGS sequence"/>
</dbReference>
<evidence type="ECO:0000256" key="1">
    <source>
        <dbReference type="ARBA" id="ARBA00010491"/>
    </source>
</evidence>
<dbReference type="PANTHER" id="PTHR38469:SF1">
    <property type="entry name" value="PERIPLASMIC PEPTIDASE SUBFAMILY S1B"/>
    <property type="match status" value="1"/>
</dbReference>
<accession>A0A9D9NFY2</accession>
<keyword evidence="4 7" id="KW-0732">Signal</keyword>
<dbReference type="InterPro" id="IPR009003">
    <property type="entry name" value="Peptidase_S1_PA"/>
</dbReference>
<evidence type="ECO:0000256" key="4">
    <source>
        <dbReference type="ARBA" id="ARBA00022729"/>
    </source>
</evidence>
<sequence>MKKLTVTLLLCVLAAGKASADGGMWMVNLIDKALALKMQDAGMKFDPSLIYSEASPSFTDAVVYFDQGCTGSMISGNGLVMTTHHCAYSDIGTISSGERNYLEDGFWAMNIEEERPIPGKKAMLLRYIIDVTDDVAAYADEAAKEGKHFNFYRMRYLMEKAVRDETGYEAELSAMWRGEKYYMSLYEVYTDIRLVAAPPVGIASFGGDVDNWEWPQHKGDFAIYRIYTAPDGSPAAYSPDNVPLNPHYSFRISSKGYSEGDFTLIVGYPSTTHRYSSSFAVKDKIFRVTPVTSELEEGRMKIMDKYMSADSLVRLKYYNTFFKLGNILEYELGEAENVRRYHILDSIDRREDMLRKWIEDEPSRKARWGSLLEDLREKYAVTSDISTQALYFRETMLEGTGLYPYVRDMAVRKHHRGDSPRTVEMIKNAFEDVGNMWGKLDPAVEKELLEYAISEFYSHVNENFRSPFHEYLLERFGDDYGAMTDYIWSNSFFTDKARYDSLAAEVSPLLYAASSYEVDKCNEVCDRLRDMMALYYDPLYQLFRSYRMYGFYTALDEIENGVSIDMLEDEYARALYLLREDMGVEQYPDANSTVRFSYGNVSSLSPRDAVTYSWMSTTDGIVQKYSSGSDEYNPGNRFMELVRGLHEEMAVDFLTDNDVAKGNSGSPVLNADGELIGIAFDANQESLAGDLYYLEDCNKTVCADIRYVIWILEEYAGMDWLIDELDIVE</sequence>
<reference evidence="8" key="1">
    <citation type="submission" date="2020-10" db="EMBL/GenBank/DDBJ databases">
        <authorList>
            <person name="Gilroy R."/>
        </authorList>
    </citation>
    <scope>NUCLEOTIDE SEQUENCE</scope>
    <source>
        <strain evidence="8">B1-8020</strain>
    </source>
</reference>
<dbReference type="PANTHER" id="PTHR38469">
    <property type="entry name" value="PERIPLASMIC PEPTIDASE SUBFAMILY S1B"/>
    <property type="match status" value="1"/>
</dbReference>
<comment type="caution">
    <text evidence="8">The sequence shown here is derived from an EMBL/GenBank/DDBJ whole genome shotgun (WGS) entry which is preliminary data.</text>
</comment>
<reference evidence="8" key="2">
    <citation type="journal article" date="2021" name="PeerJ">
        <title>Extensive microbial diversity within the chicken gut microbiome revealed by metagenomics and culture.</title>
        <authorList>
            <person name="Gilroy R."/>
            <person name="Ravi A."/>
            <person name="Getino M."/>
            <person name="Pursley I."/>
            <person name="Horton D.L."/>
            <person name="Alikhan N.F."/>
            <person name="Baker D."/>
            <person name="Gharbi K."/>
            <person name="Hall N."/>
            <person name="Watson M."/>
            <person name="Adriaenssens E.M."/>
            <person name="Foster-Nyarko E."/>
            <person name="Jarju S."/>
            <person name="Secka A."/>
            <person name="Antonio M."/>
            <person name="Oren A."/>
            <person name="Chaudhuri R.R."/>
            <person name="La Ragione R."/>
            <person name="Hildebrand F."/>
            <person name="Pallen M.J."/>
        </authorList>
    </citation>
    <scope>NUCLEOTIDE SEQUENCE</scope>
    <source>
        <strain evidence="8">B1-8020</strain>
    </source>
</reference>
<feature type="chain" id="PRO_5039754271" description="Dipeptidyl-peptidase" evidence="7">
    <location>
        <begin position="21"/>
        <end position="729"/>
    </location>
</feature>
<organism evidence="8 9">
    <name type="scientific">Candidatus Merdivivens pullicola</name>
    <dbReference type="NCBI Taxonomy" id="2840872"/>
    <lineage>
        <taxon>Bacteria</taxon>
        <taxon>Pseudomonadati</taxon>
        <taxon>Bacteroidota</taxon>
        <taxon>Bacteroidia</taxon>
        <taxon>Bacteroidales</taxon>
        <taxon>Muribaculaceae</taxon>
        <taxon>Muribaculaceae incertae sedis</taxon>
        <taxon>Candidatus Merdivivens</taxon>
    </lineage>
</organism>
<keyword evidence="2 7" id="KW-0031">Aminopeptidase</keyword>
<dbReference type="GO" id="GO:0008239">
    <property type="term" value="F:dipeptidyl-peptidase activity"/>
    <property type="evidence" value="ECO:0007669"/>
    <property type="project" value="UniProtKB-UniRule"/>
</dbReference>
<dbReference type="InterPro" id="IPR043504">
    <property type="entry name" value="Peptidase_S1_PA_chymotrypsin"/>
</dbReference>
<proteinExistence type="inferred from homology"/>
<dbReference type="SUPFAM" id="SSF50494">
    <property type="entry name" value="Trypsin-like serine proteases"/>
    <property type="match status" value="1"/>
</dbReference>
<evidence type="ECO:0000256" key="6">
    <source>
        <dbReference type="ARBA" id="ARBA00022825"/>
    </source>
</evidence>
<gene>
    <name evidence="8" type="ORF">IAB81_02035</name>
</gene>
<name>A0A9D9NFY2_9BACT</name>
<dbReference type="Gene3D" id="2.40.10.10">
    <property type="entry name" value="Trypsin-like serine proteases"/>
    <property type="match status" value="1"/>
</dbReference>
<feature type="signal peptide" evidence="7">
    <location>
        <begin position="1"/>
        <end position="20"/>
    </location>
</feature>
<protein>
    <recommendedName>
        <fullName evidence="7">Dipeptidyl-peptidase</fullName>
        <ecNumber evidence="7">3.4.14.-</ecNumber>
    </recommendedName>
</protein>
<evidence type="ECO:0000256" key="5">
    <source>
        <dbReference type="ARBA" id="ARBA00022801"/>
    </source>
</evidence>
<dbReference type="AlphaFoldDB" id="A0A9D9NFY2"/>
<dbReference type="GO" id="GO:0043171">
    <property type="term" value="P:peptide catabolic process"/>
    <property type="evidence" value="ECO:0007669"/>
    <property type="project" value="UniProtKB-UniRule"/>
</dbReference>
<evidence type="ECO:0000313" key="9">
    <source>
        <dbReference type="Proteomes" id="UP000823604"/>
    </source>
</evidence>